<reference evidence="7" key="1">
    <citation type="submission" date="2023-07" db="EMBL/GenBank/DDBJ databases">
        <title>Defluviimonas sediminis sp. nov., isolated from mangrove sediment.</title>
        <authorList>
            <person name="Liu L."/>
            <person name="Li J."/>
            <person name="Huang Y."/>
            <person name="Pan J."/>
            <person name="Li M."/>
        </authorList>
    </citation>
    <scope>NUCLEOTIDE SEQUENCE [LARGE SCALE GENOMIC DNA]</scope>
    <source>
        <strain evidence="7">FT324</strain>
    </source>
</reference>
<keyword evidence="3 4" id="KW-0808">Transferase</keyword>
<dbReference type="RefSeq" id="WP_261497508.1">
    <property type="nucleotide sequence ID" value="NZ_JAOCQF010000005.1"/>
</dbReference>
<dbReference type="PIRSF" id="PIRSF037567">
    <property type="entry name" value="MTTB_MeTrfase"/>
    <property type="match status" value="1"/>
</dbReference>
<dbReference type="EMBL" id="JAOCQF010000005">
    <property type="protein sequence ID" value="MCT8331592.1"/>
    <property type="molecule type" value="Genomic_DNA"/>
</dbReference>
<accession>A0ABT2NRM9</accession>
<dbReference type="GO" id="GO:0008168">
    <property type="term" value="F:methyltransferase activity"/>
    <property type="evidence" value="ECO:0007669"/>
    <property type="project" value="UniProtKB-KW"/>
</dbReference>
<proteinExistence type="inferred from homology"/>
<organism evidence="6 7">
    <name type="scientific">Albidovulum sediminis</name>
    <dbReference type="NCBI Taxonomy" id="3066345"/>
    <lineage>
        <taxon>Bacteria</taxon>
        <taxon>Pseudomonadati</taxon>
        <taxon>Pseudomonadota</taxon>
        <taxon>Alphaproteobacteria</taxon>
        <taxon>Rhodobacterales</taxon>
        <taxon>Paracoccaceae</taxon>
        <taxon>Albidovulum</taxon>
    </lineage>
</organism>
<dbReference type="Pfam" id="PF06253">
    <property type="entry name" value="MTTB"/>
    <property type="match status" value="1"/>
</dbReference>
<dbReference type="GO" id="GO:0032259">
    <property type="term" value="P:methylation"/>
    <property type="evidence" value="ECO:0007669"/>
    <property type="project" value="UniProtKB-KW"/>
</dbReference>
<evidence type="ECO:0000256" key="4">
    <source>
        <dbReference type="PIRNR" id="PIRNR037567"/>
    </source>
</evidence>
<evidence type="ECO:0000313" key="6">
    <source>
        <dbReference type="EMBL" id="MCT8331592.1"/>
    </source>
</evidence>
<sequence length="515" mass="56491">MTGTAVSRRETRRGRRGAQDWVATSPQISSQIPERQIPVYDLISNDGVELIHEASMRLLEEQGIEFRDPVALDTWRQAGAEVDLATSNVKIDRNLLLELIARAPSDYVHNARNPERSVRIGGRSMGFAPIYGSPYVRDLEGQRRYARLEDFENFVRLAYMAPSLNISGGTVCEPTDVPVAKRHLDMLYGHIRLSDKPFMGGVTHASRAEDCLEMCRILFGADFVQDNTVMTSLTNCNSPLVWDETMLSVIRVYAASKQACIISPFIMQGANTPITTAGAFSQLNAEALAGVAYAQLVRAGAPVIYGATLSTVSMKSGAPMYGTSETQVLTFLTGQMARRYKLPMRTGGMRHGAKALDVQAGFESLQTMLPAILAGGNFFLNSAGWMESGLSASFAKFMLDVEQLSILQRLTQGISLTPADFAADAIAEVGPGGHFLGCQHTIDRYQTAFFVPRTSDVNTYEQWHEEGAKDSAVLATELAARSLAEYAPPPLDEAKDEALRDFMRRRKSELPDGIE</sequence>
<comment type="caution">
    <text evidence="6">The sequence shown here is derived from an EMBL/GenBank/DDBJ whole genome shotgun (WGS) entry which is preliminary data.</text>
</comment>
<protein>
    <recommendedName>
        <fullName evidence="4">Methyltransferase</fullName>
        <ecNumber evidence="4">2.1.1.-</ecNumber>
    </recommendedName>
</protein>
<dbReference type="EC" id="2.1.1.-" evidence="4"/>
<keyword evidence="7" id="KW-1185">Reference proteome</keyword>
<gene>
    <name evidence="6" type="ORF">N5I32_18910</name>
</gene>
<dbReference type="InterPro" id="IPR038601">
    <property type="entry name" value="MttB-like_sf"/>
</dbReference>
<comment type="similarity">
    <text evidence="1 4">Belongs to the trimethylamine methyltransferase family.</text>
</comment>
<name>A0ABT2NRM9_9RHOB</name>
<keyword evidence="2 6" id="KW-0489">Methyltransferase</keyword>
<evidence type="ECO:0000313" key="7">
    <source>
        <dbReference type="Proteomes" id="UP001205601"/>
    </source>
</evidence>
<dbReference type="InterPro" id="IPR010426">
    <property type="entry name" value="MTTB_MeTrfase"/>
</dbReference>
<dbReference type="Gene3D" id="3.20.20.480">
    <property type="entry name" value="Trimethylamine methyltransferase-like"/>
    <property type="match status" value="1"/>
</dbReference>
<evidence type="ECO:0000256" key="3">
    <source>
        <dbReference type="ARBA" id="ARBA00022679"/>
    </source>
</evidence>
<feature type="region of interest" description="Disordered" evidence="5">
    <location>
        <begin position="1"/>
        <end position="24"/>
    </location>
</feature>
<dbReference type="Proteomes" id="UP001205601">
    <property type="component" value="Unassembled WGS sequence"/>
</dbReference>
<evidence type="ECO:0000256" key="1">
    <source>
        <dbReference type="ARBA" id="ARBA00007137"/>
    </source>
</evidence>
<evidence type="ECO:0000256" key="5">
    <source>
        <dbReference type="SAM" id="MobiDB-lite"/>
    </source>
</evidence>
<evidence type="ECO:0000256" key="2">
    <source>
        <dbReference type="ARBA" id="ARBA00022603"/>
    </source>
</evidence>